<name>A0AAV7T3F2_PLEWA</name>
<dbReference type="Proteomes" id="UP001066276">
    <property type="component" value="Chromosome 4_1"/>
</dbReference>
<reference evidence="2" key="1">
    <citation type="journal article" date="2022" name="bioRxiv">
        <title>Sequencing and chromosome-scale assembly of the giantPleurodeles waltlgenome.</title>
        <authorList>
            <person name="Brown T."/>
            <person name="Elewa A."/>
            <person name="Iarovenko S."/>
            <person name="Subramanian E."/>
            <person name="Araus A.J."/>
            <person name="Petzold A."/>
            <person name="Susuki M."/>
            <person name="Suzuki K.-i.T."/>
            <person name="Hayashi T."/>
            <person name="Toyoda A."/>
            <person name="Oliveira C."/>
            <person name="Osipova E."/>
            <person name="Leigh N.D."/>
            <person name="Simon A."/>
            <person name="Yun M.H."/>
        </authorList>
    </citation>
    <scope>NUCLEOTIDE SEQUENCE</scope>
    <source>
        <strain evidence="2">20211129_DDA</strain>
        <tissue evidence="2">Liver</tissue>
    </source>
</reference>
<evidence type="ECO:0000313" key="2">
    <source>
        <dbReference type="EMBL" id="KAJ1171115.1"/>
    </source>
</evidence>
<feature type="compositionally biased region" description="Basic and acidic residues" evidence="1">
    <location>
        <begin position="120"/>
        <end position="131"/>
    </location>
</feature>
<dbReference type="AlphaFoldDB" id="A0AAV7T3F2"/>
<evidence type="ECO:0000256" key="1">
    <source>
        <dbReference type="SAM" id="MobiDB-lite"/>
    </source>
</evidence>
<gene>
    <name evidence="2" type="ORF">NDU88_002986</name>
</gene>
<dbReference type="EMBL" id="JANPWB010000007">
    <property type="protein sequence ID" value="KAJ1171115.1"/>
    <property type="molecule type" value="Genomic_DNA"/>
</dbReference>
<keyword evidence="3" id="KW-1185">Reference proteome</keyword>
<evidence type="ECO:0000313" key="3">
    <source>
        <dbReference type="Proteomes" id="UP001066276"/>
    </source>
</evidence>
<accession>A0AAV7T3F2</accession>
<protein>
    <submittedName>
        <fullName evidence="2">Uncharacterized protein</fullName>
    </submittedName>
</protein>
<sequence length="203" mass="21844">MKFVKILRIVYLYKGRLGYRLYCPCFSVTRALVPDVHSGGALKTGLPRRGSRLLSVLPSPFFEYLRAGRGCGGLAGLGGLSGNRGCALPGLAAVPEPARSSQQQTASGRRLRVSNYEPGGEEKAKNKETINKKGRARAGGGGGRRRLSAALPHTLAARSRHCGAHVRSHFQTPQMGAGGELRPSARRALCEVQFTDTRGRFLM</sequence>
<feature type="region of interest" description="Disordered" evidence="1">
    <location>
        <begin position="97"/>
        <end position="146"/>
    </location>
</feature>
<proteinExistence type="predicted"/>
<comment type="caution">
    <text evidence="2">The sequence shown here is derived from an EMBL/GenBank/DDBJ whole genome shotgun (WGS) entry which is preliminary data.</text>
</comment>
<organism evidence="2 3">
    <name type="scientific">Pleurodeles waltl</name>
    <name type="common">Iberian ribbed newt</name>
    <dbReference type="NCBI Taxonomy" id="8319"/>
    <lineage>
        <taxon>Eukaryota</taxon>
        <taxon>Metazoa</taxon>
        <taxon>Chordata</taxon>
        <taxon>Craniata</taxon>
        <taxon>Vertebrata</taxon>
        <taxon>Euteleostomi</taxon>
        <taxon>Amphibia</taxon>
        <taxon>Batrachia</taxon>
        <taxon>Caudata</taxon>
        <taxon>Salamandroidea</taxon>
        <taxon>Salamandridae</taxon>
        <taxon>Pleurodelinae</taxon>
        <taxon>Pleurodeles</taxon>
    </lineage>
</organism>